<evidence type="ECO:0000313" key="2">
    <source>
        <dbReference type="Proteomes" id="UP000286681"/>
    </source>
</evidence>
<dbReference type="EMBL" id="QQWO01000007">
    <property type="protein sequence ID" value="RSV03477.1"/>
    <property type="molecule type" value="Genomic_DNA"/>
</dbReference>
<dbReference type="SUPFAM" id="SSF81901">
    <property type="entry name" value="HCP-like"/>
    <property type="match status" value="1"/>
</dbReference>
<dbReference type="InterPro" id="IPR006597">
    <property type="entry name" value="Sel1-like"/>
</dbReference>
<dbReference type="Gene3D" id="1.25.40.10">
    <property type="entry name" value="Tetratricopeptide repeat domain"/>
    <property type="match status" value="1"/>
</dbReference>
<dbReference type="RefSeq" id="WP_083629761.1">
    <property type="nucleotide sequence ID" value="NZ_CP018820.1"/>
</dbReference>
<dbReference type="PANTHER" id="PTHR11102">
    <property type="entry name" value="SEL-1-LIKE PROTEIN"/>
    <property type="match status" value="1"/>
</dbReference>
<dbReference type="GeneID" id="44134385"/>
<dbReference type="Proteomes" id="UP000286681">
    <property type="component" value="Unassembled WGS sequence"/>
</dbReference>
<proteinExistence type="predicted"/>
<dbReference type="AlphaFoldDB" id="A0A430C1Z9"/>
<reference evidence="1 2" key="1">
    <citation type="submission" date="2018-07" db="EMBL/GenBank/DDBJ databases">
        <title>Genomic and Epidemiologic Investigation of an Indolent Hospital Outbreak.</title>
        <authorList>
            <person name="Johnson R.C."/>
            <person name="Deming C."/>
            <person name="Conlan S."/>
            <person name="Zellmer C.J."/>
            <person name="Michelin A.V."/>
            <person name="Lee-Lin S."/>
            <person name="Thomas P.J."/>
            <person name="Park M."/>
            <person name="Weingarten R.A."/>
            <person name="Less J."/>
            <person name="Dekker J.P."/>
            <person name="Frank K.M."/>
            <person name="Musser K.A."/>
            <person name="Mcquiston J.R."/>
            <person name="Henderson D.K."/>
            <person name="Lau A.F."/>
            <person name="Palmore T.N."/>
            <person name="Segre J.A."/>
        </authorList>
    </citation>
    <scope>NUCLEOTIDE SEQUENCE [LARGE SCALE GENOMIC DNA]</scope>
    <source>
        <strain evidence="1 2">SK-NIH.Env10_0317</strain>
    </source>
</reference>
<evidence type="ECO:0000313" key="1">
    <source>
        <dbReference type="EMBL" id="RSV03477.1"/>
    </source>
</evidence>
<protein>
    <submittedName>
        <fullName evidence="1">Sel1 repeat family protein</fullName>
    </submittedName>
</protein>
<dbReference type="InterPro" id="IPR011990">
    <property type="entry name" value="TPR-like_helical_dom_sf"/>
</dbReference>
<name>A0A430C1Z9_9SPHN</name>
<dbReference type="Pfam" id="PF08238">
    <property type="entry name" value="Sel1"/>
    <property type="match status" value="3"/>
</dbReference>
<dbReference type="OrthoDB" id="7597060at2"/>
<sequence>MALLVLLLAAATPQSAVTVNPADPTAPFKGDDGALQFDPACRDYTLDTVQSNPSCAARVAKGEAAPSLAIAVTTLQSLPAKSADAVHLLKRSAAATDHPAVHYFLGSVLGTAERVQPNYTEAVRHLDTAASRGNPAAADLLANLLLAGKGAPRDVPRAIRLYEMAAANGFPKAAVALGKLYLAGRLVPKDEARGLAWLDAAAAVNTAQAAHLAALARNQAKVTNFQLVPSANPAEVKAVRYGTFDNPDIPPNFGFDPAFQAVHDAPYDDPATLARLEREAASLPTPYLYELARRLAVKDAPRSLTTYLVARTRMTYDASRCADPASLESLRAWDMLILPDLRFLFGAGRPSPAIVDAALAEERKLPADTQPWWVCRSGMAAMSAAISEKAGPLQLKPERQWPELREAAQTRLSGLAANP</sequence>
<gene>
    <name evidence="1" type="ORF">CA257_09660</name>
</gene>
<accession>A0A430C1Z9</accession>
<dbReference type="PANTHER" id="PTHR11102:SF160">
    <property type="entry name" value="ERAD-ASSOCIATED E3 UBIQUITIN-PROTEIN LIGASE COMPONENT HRD3"/>
    <property type="match status" value="1"/>
</dbReference>
<dbReference type="InterPro" id="IPR050767">
    <property type="entry name" value="Sel1_AlgK"/>
</dbReference>
<organism evidence="1 2">
    <name type="scientific">Sphingomonas koreensis</name>
    <dbReference type="NCBI Taxonomy" id="93064"/>
    <lineage>
        <taxon>Bacteria</taxon>
        <taxon>Pseudomonadati</taxon>
        <taxon>Pseudomonadota</taxon>
        <taxon>Alphaproteobacteria</taxon>
        <taxon>Sphingomonadales</taxon>
        <taxon>Sphingomonadaceae</taxon>
        <taxon>Sphingomonas</taxon>
    </lineage>
</organism>
<dbReference type="SMART" id="SM00671">
    <property type="entry name" value="SEL1"/>
    <property type="match status" value="3"/>
</dbReference>
<comment type="caution">
    <text evidence="1">The sequence shown here is derived from an EMBL/GenBank/DDBJ whole genome shotgun (WGS) entry which is preliminary data.</text>
</comment>